<dbReference type="Proteomes" id="UP000427769">
    <property type="component" value="Chromosome"/>
</dbReference>
<dbReference type="NCBIfam" id="TIGR03830">
    <property type="entry name" value="CxxCG_CxxCG_HTH"/>
    <property type="match status" value="1"/>
</dbReference>
<reference evidence="2 3" key="1">
    <citation type="submission" date="2019-11" db="EMBL/GenBank/DDBJ databases">
        <title>Comparative genomics of hydrocarbon-degrading Desulfosarcina strains.</title>
        <authorList>
            <person name="Watanabe M."/>
            <person name="Kojima H."/>
            <person name="Fukui M."/>
        </authorList>
    </citation>
    <scope>NUCLEOTIDE SEQUENCE [LARGE SCALE GENOMIC DNA]</scope>
    <source>
        <strain evidence="2 3">PP31</strain>
    </source>
</reference>
<sequence>MDIQDIRCPRGHNDLKAQKVVKETTFRGEHIEYEIDVYVCRECGIEIGTIDQAAKAQLAIAEAYKKKVGLLTSVEMKENRKRLGWSQKKLAKMTGLGISSIKRWELGIIQTKPMDRLLRSAFGGQKAGNFYVGNRVLSLERVKLVMMEFEKQLGSAFLQDGDMLLYDAKYTWFADMVAHRELGRSMTGATYAALPHGPQLNNYRELVDAIRNADESKAEPLSEEEVKIIARVARKFPAKHLAYEAAHRESAWKTKSTGAIIPYSDSANLTEI</sequence>
<dbReference type="InterPro" id="IPR025272">
    <property type="entry name" value="SocA_Panacea"/>
</dbReference>
<protein>
    <recommendedName>
        <fullName evidence="1">HTH cro/C1-type domain-containing protein</fullName>
    </recommendedName>
</protein>
<dbReference type="InterPro" id="IPR001387">
    <property type="entry name" value="Cro/C1-type_HTH"/>
</dbReference>
<proteinExistence type="predicted"/>
<dbReference type="EMBL" id="AP021875">
    <property type="protein sequence ID" value="BBO74917.1"/>
    <property type="molecule type" value="Genomic_DNA"/>
</dbReference>
<evidence type="ECO:0000313" key="2">
    <source>
        <dbReference type="EMBL" id="BBO74917.1"/>
    </source>
</evidence>
<organism evidence="2 3">
    <name type="scientific">Desulfosarcina widdelii</name>
    <dbReference type="NCBI Taxonomy" id="947919"/>
    <lineage>
        <taxon>Bacteria</taxon>
        <taxon>Pseudomonadati</taxon>
        <taxon>Thermodesulfobacteriota</taxon>
        <taxon>Desulfobacteria</taxon>
        <taxon>Desulfobacterales</taxon>
        <taxon>Desulfosarcinaceae</taxon>
        <taxon>Desulfosarcina</taxon>
    </lineage>
</organism>
<evidence type="ECO:0000259" key="1">
    <source>
        <dbReference type="PROSITE" id="PS50943"/>
    </source>
</evidence>
<dbReference type="GO" id="GO:0003677">
    <property type="term" value="F:DNA binding"/>
    <property type="evidence" value="ECO:0007669"/>
    <property type="project" value="InterPro"/>
</dbReference>
<dbReference type="OrthoDB" id="123556at2"/>
<dbReference type="Pfam" id="PF01381">
    <property type="entry name" value="HTH_3"/>
    <property type="match status" value="1"/>
</dbReference>
<dbReference type="RefSeq" id="WP_155303890.1">
    <property type="nucleotide sequence ID" value="NZ_AP021875.1"/>
</dbReference>
<keyword evidence="3" id="KW-1185">Reference proteome</keyword>
<dbReference type="CDD" id="cd00093">
    <property type="entry name" value="HTH_XRE"/>
    <property type="match status" value="1"/>
</dbReference>
<dbReference type="InterPro" id="IPR010982">
    <property type="entry name" value="Lambda_DNA-bd_dom_sf"/>
</dbReference>
<accession>A0A5K7ZFN2</accession>
<evidence type="ECO:0000313" key="3">
    <source>
        <dbReference type="Proteomes" id="UP000427769"/>
    </source>
</evidence>
<dbReference type="InterPro" id="IPR022452">
    <property type="entry name" value="MqsA"/>
</dbReference>
<dbReference type="Gene3D" id="1.10.260.40">
    <property type="entry name" value="lambda repressor-like DNA-binding domains"/>
    <property type="match status" value="1"/>
</dbReference>
<dbReference type="KEGG" id="dwd:DSCW_23340"/>
<feature type="domain" description="HTH cro/C1-type" evidence="1">
    <location>
        <begin position="76"/>
        <end position="130"/>
    </location>
</feature>
<dbReference type="Pfam" id="PF13274">
    <property type="entry name" value="SocA_Panacea"/>
    <property type="match status" value="1"/>
</dbReference>
<gene>
    <name evidence="2" type="ORF">DSCW_23340</name>
</gene>
<dbReference type="AlphaFoldDB" id="A0A5K7ZFN2"/>
<dbReference type="PROSITE" id="PS50943">
    <property type="entry name" value="HTH_CROC1"/>
    <property type="match status" value="1"/>
</dbReference>
<name>A0A5K7ZFN2_9BACT</name>
<dbReference type="SUPFAM" id="SSF47413">
    <property type="entry name" value="lambda repressor-like DNA-binding domains"/>
    <property type="match status" value="1"/>
</dbReference>